<gene>
    <name evidence="3" type="ORF">DM484_08725</name>
</gene>
<dbReference type="InterPro" id="IPR041527">
    <property type="entry name" value="YhcG_N"/>
</dbReference>
<feature type="domain" description="YhcG PDDEXK nuclease" evidence="1">
    <location>
        <begin position="218"/>
        <end position="370"/>
    </location>
</feature>
<comment type="caution">
    <text evidence="3">The sequence shown here is derived from an EMBL/GenBank/DDBJ whole genome shotgun (WGS) entry which is preliminary data.</text>
</comment>
<dbReference type="GO" id="GO:0003676">
    <property type="term" value="F:nucleic acid binding"/>
    <property type="evidence" value="ECO:0007669"/>
    <property type="project" value="InterPro"/>
</dbReference>
<protein>
    <submittedName>
        <fullName evidence="3">DUF1016 domain-containing protein</fullName>
    </submittedName>
</protein>
<evidence type="ECO:0000313" key="3">
    <source>
        <dbReference type="EMBL" id="PZN81293.1"/>
    </source>
</evidence>
<accession>A0A2W4RDJ8</accession>
<dbReference type="InterPro" id="IPR053148">
    <property type="entry name" value="PD-DEXK-like_domain"/>
</dbReference>
<dbReference type="InterPro" id="IPR011856">
    <property type="entry name" value="tRNA_endonuc-like_dom_sf"/>
</dbReference>
<dbReference type="Pfam" id="PF06250">
    <property type="entry name" value="YhcG_C"/>
    <property type="match status" value="1"/>
</dbReference>
<dbReference type="Gene3D" id="3.40.1350.10">
    <property type="match status" value="1"/>
</dbReference>
<evidence type="ECO:0000259" key="1">
    <source>
        <dbReference type="Pfam" id="PF06250"/>
    </source>
</evidence>
<dbReference type="Proteomes" id="UP000249396">
    <property type="component" value="Unassembled WGS sequence"/>
</dbReference>
<dbReference type="EMBL" id="QJPH01000271">
    <property type="protein sequence ID" value="PZN81293.1"/>
    <property type="molecule type" value="Genomic_DNA"/>
</dbReference>
<proteinExistence type="predicted"/>
<reference evidence="3 4" key="1">
    <citation type="journal article" date="2018" name="Aquat. Microb. Ecol.">
        <title>Gammaproteobacterial methanotrophs dominate.</title>
        <authorList>
            <person name="Rissanen A.J."/>
            <person name="Saarenheimo J."/>
            <person name="Tiirola M."/>
            <person name="Peura S."/>
            <person name="Aalto S.L."/>
            <person name="Karvinen A."/>
            <person name="Nykanen H."/>
        </authorList>
    </citation>
    <scope>NUCLEOTIDE SEQUENCE [LARGE SCALE GENOMIC DNA]</scope>
    <source>
        <strain evidence="3">AMbin10</strain>
    </source>
</reference>
<dbReference type="Pfam" id="PF17761">
    <property type="entry name" value="DUF1016_N"/>
    <property type="match status" value="1"/>
</dbReference>
<feature type="domain" description="YhcG N-terminal" evidence="2">
    <location>
        <begin position="17"/>
        <end position="191"/>
    </location>
</feature>
<dbReference type="PANTHER" id="PTHR30547">
    <property type="entry name" value="UNCHARACTERIZED PROTEIN YHCG-RELATED"/>
    <property type="match status" value="1"/>
</dbReference>
<dbReference type="PANTHER" id="PTHR30547:SF5">
    <property type="entry name" value="NUCLEASE YHCG-RELATED"/>
    <property type="match status" value="1"/>
</dbReference>
<dbReference type="InterPro" id="IPR009362">
    <property type="entry name" value="YhcG_C"/>
</dbReference>
<sequence>MSQPTLPDSYGNIHSAIVHLLEEARRAAARSVNALMTASYWEIGRRIFEAEQGGQERAEYGEQIIKRLAEDLTTRFGRGFSRQNLWQMRAFYLAWPLEQIAQTASDASLTLPKVQTLSGESHNPQIIQTLSAQLTDLAALSRHFPLPWSAYVRLLSVKNAQARAFYETEALRGGWTVRQLDRQINSQFFERTALSRNKVAMLEKGEKALPGDAMTPEEAIKDPFVLEFLGLKDEYSEAELEEALIHRLEDFLLELGDDFAFVGRQRRLRVGDSWFRIDLLFFHRGLKCLVVIDLKAGRFSYADVGQMHLYLNYAKAHWMREGENPPIGLILCASKDAAEAHYALDGLPNTILAAEYKTVLPSEKQIEEALQRARLDLENRRLMMGNNHVD</sequence>
<evidence type="ECO:0000259" key="2">
    <source>
        <dbReference type="Pfam" id="PF17761"/>
    </source>
</evidence>
<dbReference type="AlphaFoldDB" id="A0A2W4RDJ8"/>
<evidence type="ECO:0000313" key="4">
    <source>
        <dbReference type="Proteomes" id="UP000249396"/>
    </source>
</evidence>
<organism evidence="3 4">
    <name type="scientific">Candidatus Methylumidiphilus alinenensis</name>
    <dbReference type="NCBI Taxonomy" id="2202197"/>
    <lineage>
        <taxon>Bacteria</taxon>
        <taxon>Pseudomonadati</taxon>
        <taxon>Pseudomonadota</taxon>
        <taxon>Gammaproteobacteria</taxon>
        <taxon>Methylococcales</taxon>
        <taxon>Candidatus Methylumidiphilus</taxon>
    </lineage>
</organism>
<name>A0A2W4RDJ8_9GAMM</name>